<dbReference type="Pfam" id="PF00534">
    <property type="entry name" value="Glycos_transf_1"/>
    <property type="match status" value="1"/>
</dbReference>
<sequence>MSERLLLITGNYSPEPTGIGKYNGEMMQWLAERGYDCTVLTTYPYYPHWQIQPPYTQLGRWYKKEVQQGVTVYRCPQYIPAAPSGMKRILMDASFFMAAFFRLFTLLFTAKFDVVMVVVPPFHLGFLGLLYKWIRGTRLLYHIQDLQIEAARDLQMIRSQWLINTLFRMERFILHRADIVSSISEGMMKKIAAKSGREIFFFPNWVAVSYFFPINERRQLKTDFGFRAEDKVILYSGAIGEKQGLESILEVALAMQDDARLKFLICGAGPYKTTLENKARIMSLQNVFFYPTQPSSHFNRFLNMADIHLVIQKANAADLVMPSKLTTILAVEGLALITANEGTSLYELVRTHEIGIVIQAENQQALYEGLLQAVNEDSGHITSRAGDYARNFLAIDSIMTSFEQGALKASR</sequence>
<keyword evidence="3" id="KW-0808">Transferase</keyword>
<dbReference type="InterPro" id="IPR001296">
    <property type="entry name" value="Glyco_trans_1"/>
</dbReference>
<evidence type="ECO:0000259" key="1">
    <source>
        <dbReference type="Pfam" id="PF00534"/>
    </source>
</evidence>
<gene>
    <name evidence="3" type="ORF">DXN04_25795</name>
</gene>
<protein>
    <submittedName>
        <fullName evidence="3">Colanic acid biosynthesis glycosyltransferase WcaI</fullName>
    </submittedName>
</protein>
<dbReference type="EMBL" id="QTJV01000010">
    <property type="protein sequence ID" value="RFM32306.1"/>
    <property type="molecule type" value="Genomic_DNA"/>
</dbReference>
<keyword evidence="4" id="KW-1185">Reference proteome</keyword>
<feature type="domain" description="Glycosyl transferase family 1" evidence="1">
    <location>
        <begin position="218"/>
        <end position="390"/>
    </location>
</feature>
<dbReference type="PANTHER" id="PTHR45947">
    <property type="entry name" value="SULFOQUINOVOSYL TRANSFERASE SQD2"/>
    <property type="match status" value="1"/>
</dbReference>
<evidence type="ECO:0000259" key="2">
    <source>
        <dbReference type="Pfam" id="PF13579"/>
    </source>
</evidence>
<organism evidence="3 4">
    <name type="scientific">Chitinophaga silvisoli</name>
    <dbReference type="NCBI Taxonomy" id="2291814"/>
    <lineage>
        <taxon>Bacteria</taxon>
        <taxon>Pseudomonadati</taxon>
        <taxon>Bacteroidota</taxon>
        <taxon>Chitinophagia</taxon>
        <taxon>Chitinophagales</taxon>
        <taxon>Chitinophagaceae</taxon>
        <taxon>Chitinophaga</taxon>
    </lineage>
</organism>
<dbReference type="GO" id="GO:0016758">
    <property type="term" value="F:hexosyltransferase activity"/>
    <property type="evidence" value="ECO:0007669"/>
    <property type="project" value="TreeGrafter"/>
</dbReference>
<dbReference type="PANTHER" id="PTHR45947:SF3">
    <property type="entry name" value="SULFOQUINOVOSYL TRANSFERASE SQD2"/>
    <property type="match status" value="1"/>
</dbReference>
<evidence type="ECO:0000313" key="4">
    <source>
        <dbReference type="Proteomes" id="UP000261174"/>
    </source>
</evidence>
<dbReference type="InterPro" id="IPR050194">
    <property type="entry name" value="Glycosyltransferase_grp1"/>
</dbReference>
<evidence type="ECO:0000313" key="3">
    <source>
        <dbReference type="EMBL" id="RFM32306.1"/>
    </source>
</evidence>
<comment type="caution">
    <text evidence="3">The sequence shown here is derived from an EMBL/GenBank/DDBJ whole genome shotgun (WGS) entry which is preliminary data.</text>
</comment>
<dbReference type="CDD" id="cd03794">
    <property type="entry name" value="GT4_WbuB-like"/>
    <property type="match status" value="1"/>
</dbReference>
<dbReference type="Proteomes" id="UP000261174">
    <property type="component" value="Unassembled WGS sequence"/>
</dbReference>
<proteinExistence type="predicted"/>
<dbReference type="SUPFAM" id="SSF53756">
    <property type="entry name" value="UDP-Glycosyltransferase/glycogen phosphorylase"/>
    <property type="match status" value="1"/>
</dbReference>
<dbReference type="InterPro" id="IPR028098">
    <property type="entry name" value="Glyco_trans_4-like_N"/>
</dbReference>
<reference evidence="3 4" key="1">
    <citation type="submission" date="2018-08" db="EMBL/GenBank/DDBJ databases">
        <title>Chitinophaga sp. K20C18050901, a novel bacterium isolated from forest soil.</title>
        <authorList>
            <person name="Wang C."/>
        </authorList>
    </citation>
    <scope>NUCLEOTIDE SEQUENCE [LARGE SCALE GENOMIC DNA]</scope>
    <source>
        <strain evidence="3 4">K20C18050901</strain>
    </source>
</reference>
<dbReference type="Pfam" id="PF13579">
    <property type="entry name" value="Glyco_trans_4_4"/>
    <property type="match status" value="1"/>
</dbReference>
<dbReference type="OrthoDB" id="9811902at2"/>
<feature type="domain" description="Glycosyltransferase subfamily 4-like N-terminal" evidence="2">
    <location>
        <begin position="17"/>
        <end position="205"/>
    </location>
</feature>
<accession>A0A3E1NWJ6</accession>
<dbReference type="Gene3D" id="3.40.50.2000">
    <property type="entry name" value="Glycogen Phosphorylase B"/>
    <property type="match status" value="2"/>
</dbReference>
<name>A0A3E1NWJ6_9BACT</name>
<dbReference type="AlphaFoldDB" id="A0A3E1NWJ6"/>
<dbReference type="NCBIfam" id="NF007640">
    <property type="entry name" value="PRK10307.1"/>
    <property type="match status" value="1"/>
</dbReference>